<organism evidence="1">
    <name type="scientific">Rhizophora mucronata</name>
    <name type="common">Asiatic mangrove</name>
    <dbReference type="NCBI Taxonomy" id="61149"/>
    <lineage>
        <taxon>Eukaryota</taxon>
        <taxon>Viridiplantae</taxon>
        <taxon>Streptophyta</taxon>
        <taxon>Embryophyta</taxon>
        <taxon>Tracheophyta</taxon>
        <taxon>Spermatophyta</taxon>
        <taxon>Magnoliopsida</taxon>
        <taxon>eudicotyledons</taxon>
        <taxon>Gunneridae</taxon>
        <taxon>Pentapetalae</taxon>
        <taxon>rosids</taxon>
        <taxon>fabids</taxon>
        <taxon>Malpighiales</taxon>
        <taxon>Rhizophoraceae</taxon>
        <taxon>Rhizophora</taxon>
    </lineage>
</organism>
<dbReference type="AlphaFoldDB" id="A0A2P2PMW2"/>
<proteinExistence type="predicted"/>
<name>A0A2P2PMW2_RHIMU</name>
<accession>A0A2P2PMW2</accession>
<protein>
    <submittedName>
        <fullName evidence="1">Uncharacterized protein</fullName>
    </submittedName>
</protein>
<evidence type="ECO:0000313" key="1">
    <source>
        <dbReference type="EMBL" id="MBX56064.1"/>
    </source>
</evidence>
<reference evidence="1" key="1">
    <citation type="submission" date="2018-02" db="EMBL/GenBank/DDBJ databases">
        <title>Rhizophora mucronata_Transcriptome.</title>
        <authorList>
            <person name="Meera S.P."/>
            <person name="Sreeshan A."/>
            <person name="Augustine A."/>
        </authorList>
    </citation>
    <scope>NUCLEOTIDE SEQUENCE</scope>
    <source>
        <tissue evidence="1">Leaf</tissue>
    </source>
</reference>
<sequence length="28" mass="3475">MHYRCAWNEMPLIIQCRLGKYKSQENYV</sequence>
<dbReference type="EMBL" id="GGEC01075580">
    <property type="protein sequence ID" value="MBX56064.1"/>
    <property type="molecule type" value="Transcribed_RNA"/>
</dbReference>